<organism evidence="1">
    <name type="scientific">Rosellinia necatrix</name>
    <name type="common">White root-rot fungus</name>
    <dbReference type="NCBI Taxonomy" id="77044"/>
    <lineage>
        <taxon>Eukaryota</taxon>
        <taxon>Fungi</taxon>
        <taxon>Dikarya</taxon>
        <taxon>Ascomycota</taxon>
        <taxon>Pezizomycotina</taxon>
        <taxon>Sordariomycetes</taxon>
        <taxon>Xylariomycetidae</taxon>
        <taxon>Xylariales</taxon>
        <taxon>Xylariaceae</taxon>
        <taxon>Rosellinia</taxon>
    </lineage>
</organism>
<dbReference type="OMA" id="SAAIVMW"/>
<protein>
    <submittedName>
        <fullName evidence="1">Putative integral membrane protein</fullName>
    </submittedName>
</protein>
<proteinExistence type="predicted"/>
<name>A0A1S8AAX2_ROSNE</name>
<dbReference type="PANTHER" id="PTHR12459:SF15">
    <property type="entry name" value="TRANSMEMBRANE PROTEIN 135"/>
    <property type="match status" value="1"/>
</dbReference>
<dbReference type="EMBL" id="DF977513">
    <property type="protein sequence ID" value="GAW27075.1"/>
    <property type="molecule type" value="Genomic_DNA"/>
</dbReference>
<dbReference type="AlphaFoldDB" id="A0A1S8AAX2"/>
<evidence type="ECO:0000313" key="1">
    <source>
        <dbReference type="EMBL" id="GAW27075.1"/>
    </source>
</evidence>
<dbReference type="Proteomes" id="UP000054516">
    <property type="component" value="Unassembled WGS sequence"/>
</dbReference>
<reference evidence="1" key="1">
    <citation type="submission" date="2016-03" db="EMBL/GenBank/DDBJ databases">
        <title>Draft genome sequence of Rosellinia necatrix.</title>
        <authorList>
            <person name="Kanematsu S."/>
        </authorList>
    </citation>
    <scope>NUCLEOTIDE SEQUENCE [LARGE SCALE GENOMIC DNA]</scope>
    <source>
        <strain evidence="1">W97</strain>
    </source>
</reference>
<accession>A0A1S8AAX2</accession>
<dbReference type="OrthoDB" id="4021778at2759"/>
<gene>
    <name evidence="1" type="ORF">SAMD00023353_6800040</name>
</gene>
<evidence type="ECO:0000313" key="2">
    <source>
        <dbReference type="Proteomes" id="UP000054516"/>
    </source>
</evidence>
<dbReference type="PANTHER" id="PTHR12459">
    <property type="entry name" value="TRANSMEMBRANE PROTEIN 135-RELATED"/>
    <property type="match status" value="1"/>
</dbReference>
<keyword evidence="2" id="KW-1185">Reference proteome</keyword>
<dbReference type="InterPro" id="IPR026749">
    <property type="entry name" value="Tmem135"/>
</dbReference>
<sequence>MTSPAPTSLQSPRALGRGRLDKSIPPVLRPVLRAYVLGYASAVAPRVLTLILQNGARWRRKGRDPSDVVQPQRSSFLASLRHILCGGLDPQRFPTFCATLVGGTTLFEVLVGRLISRLKIQLSDVARRRLSTWISSFIAGWLSLRLLQSKKTDTFAETKTIDGDKQETIRYAGRTLDLTLFAATRAVDVVVGELWSQRRQRRVAAGQWSWLDSSLSRMADPTIFAASCAFIMWAWFYDPSALPRSYNKWISSAASVDARLIEALRRCRGGQLRYGEETGQAPLLQAMCAEYGWPRAWGDPAATAPFPCEMVHMGRGPSCEYHALSRFVRSFRWAMATYLPLSLLAARRRDAAGLRRALASAARSSSFLATFIALFYYGVCLARTRLGPRLLGRGGDAAAAVCQRLDAGLCVGCGCFLCGWSIFLEAASRRKDMALFVAPRALAALLPRRYPLAAQWRETLVFAASTAVVFTCVRENQGRVRGVLGSVLGSVLKP</sequence>